<protein>
    <submittedName>
        <fullName evidence="2">Uncharacterized protein</fullName>
    </submittedName>
</protein>
<feature type="compositionally biased region" description="Basic and acidic residues" evidence="1">
    <location>
        <begin position="71"/>
        <end position="85"/>
    </location>
</feature>
<evidence type="ECO:0000313" key="2">
    <source>
        <dbReference type="EnsemblPlants" id="OMERI07G03260.3"/>
    </source>
</evidence>
<evidence type="ECO:0000256" key="1">
    <source>
        <dbReference type="SAM" id="MobiDB-lite"/>
    </source>
</evidence>
<accession>A0A0E0E825</accession>
<feature type="region of interest" description="Disordered" evidence="1">
    <location>
        <begin position="56"/>
        <end position="85"/>
    </location>
</feature>
<sequence>QTAATPLSLSAFSTPSIPPLLSHLLCFRSAPPRREGLRRGQGPPVSGEIVARTLHLSRSVRRGGDAARPTSESDRIESKWRRLGV</sequence>
<dbReference type="Proteomes" id="UP000008021">
    <property type="component" value="Chromosome 7"/>
</dbReference>
<organism evidence="2">
    <name type="scientific">Oryza meridionalis</name>
    <dbReference type="NCBI Taxonomy" id="40149"/>
    <lineage>
        <taxon>Eukaryota</taxon>
        <taxon>Viridiplantae</taxon>
        <taxon>Streptophyta</taxon>
        <taxon>Embryophyta</taxon>
        <taxon>Tracheophyta</taxon>
        <taxon>Spermatophyta</taxon>
        <taxon>Magnoliopsida</taxon>
        <taxon>Liliopsida</taxon>
        <taxon>Poales</taxon>
        <taxon>Poaceae</taxon>
        <taxon>BOP clade</taxon>
        <taxon>Oryzoideae</taxon>
        <taxon>Oryzeae</taxon>
        <taxon>Oryzinae</taxon>
        <taxon>Oryza</taxon>
    </lineage>
</organism>
<reference evidence="2" key="1">
    <citation type="submission" date="2015-04" db="UniProtKB">
        <authorList>
            <consortium name="EnsemblPlants"/>
        </authorList>
    </citation>
    <scope>IDENTIFICATION</scope>
</reference>
<dbReference type="Gramene" id="OMERI07G03260.3">
    <property type="protein sequence ID" value="OMERI07G03260.3"/>
    <property type="gene ID" value="OMERI07G03260"/>
</dbReference>
<keyword evidence="3" id="KW-1185">Reference proteome</keyword>
<proteinExistence type="predicted"/>
<dbReference type="AlphaFoldDB" id="A0A0E0E825"/>
<evidence type="ECO:0000313" key="3">
    <source>
        <dbReference type="Proteomes" id="UP000008021"/>
    </source>
</evidence>
<dbReference type="HOGENOM" id="CLU_2519239_0_0_1"/>
<reference evidence="2" key="2">
    <citation type="submission" date="2018-05" db="EMBL/GenBank/DDBJ databases">
        <title>OmerRS3 (Oryza meridionalis Reference Sequence Version 3).</title>
        <authorList>
            <person name="Zhang J."/>
            <person name="Kudrna D."/>
            <person name="Lee S."/>
            <person name="Talag J."/>
            <person name="Welchert J."/>
            <person name="Wing R.A."/>
        </authorList>
    </citation>
    <scope>NUCLEOTIDE SEQUENCE [LARGE SCALE GENOMIC DNA]</scope>
    <source>
        <strain evidence="2">cv. OR44</strain>
    </source>
</reference>
<name>A0A0E0E825_9ORYZ</name>
<dbReference type="EnsemblPlants" id="OMERI07G03260.3">
    <property type="protein sequence ID" value="OMERI07G03260.3"/>
    <property type="gene ID" value="OMERI07G03260"/>
</dbReference>